<comment type="caution">
    <text evidence="2">The sequence shown here is derived from an EMBL/GenBank/DDBJ whole genome shotgun (WGS) entry which is preliminary data.</text>
</comment>
<keyword evidence="3" id="KW-1185">Reference proteome</keyword>
<feature type="signal peptide" evidence="1">
    <location>
        <begin position="1"/>
        <end position="15"/>
    </location>
</feature>
<sequence length="234" mass="27577">MRASVWLLLLAPLEAKKHKPLPQPQRRFTARVETIAHQLNASSEYPPYKRYLTVHYDFEQRRARFDYDPLPHMPPKSFVRRYDLGFEWMVMEIQSQKECQKSKLREAMPMPRYPDHFVYLGQTHVRGQLCDHWRENHGEETVEYFESTATGYPVRMTTEAVESLLPKRVTTPLMTYDFFLFNAEPPDEEVFKMKSSSSSPIFATDASVSIGDCERVVQDMGFPYIHFGHTYYYA</sequence>
<protein>
    <recommendedName>
        <fullName evidence="4">Mannosyltransferase</fullName>
    </recommendedName>
</protein>
<name>A0AB34IE98_PRYPA</name>
<dbReference type="Proteomes" id="UP001515480">
    <property type="component" value="Unassembled WGS sequence"/>
</dbReference>
<keyword evidence="1" id="KW-0732">Signal</keyword>
<feature type="chain" id="PRO_5044346541" description="Mannosyltransferase" evidence="1">
    <location>
        <begin position="16"/>
        <end position="234"/>
    </location>
</feature>
<evidence type="ECO:0000313" key="2">
    <source>
        <dbReference type="EMBL" id="KAL1496092.1"/>
    </source>
</evidence>
<reference evidence="2 3" key="1">
    <citation type="journal article" date="2024" name="Science">
        <title>Giant polyketide synthase enzymes in the biosynthesis of giant marine polyether toxins.</title>
        <authorList>
            <person name="Fallon T.R."/>
            <person name="Shende V.V."/>
            <person name="Wierzbicki I.H."/>
            <person name="Pendleton A.L."/>
            <person name="Watervoot N.F."/>
            <person name="Auber R.P."/>
            <person name="Gonzalez D.J."/>
            <person name="Wisecaver J.H."/>
            <person name="Moore B.S."/>
        </authorList>
    </citation>
    <scope>NUCLEOTIDE SEQUENCE [LARGE SCALE GENOMIC DNA]</scope>
    <source>
        <strain evidence="2 3">12B1</strain>
    </source>
</reference>
<accession>A0AB34IE98</accession>
<gene>
    <name evidence="2" type="ORF">AB1Y20_014718</name>
</gene>
<evidence type="ECO:0000313" key="3">
    <source>
        <dbReference type="Proteomes" id="UP001515480"/>
    </source>
</evidence>
<evidence type="ECO:0000256" key="1">
    <source>
        <dbReference type="SAM" id="SignalP"/>
    </source>
</evidence>
<dbReference type="AlphaFoldDB" id="A0AB34IE98"/>
<proteinExistence type="predicted"/>
<organism evidence="2 3">
    <name type="scientific">Prymnesium parvum</name>
    <name type="common">Toxic golden alga</name>
    <dbReference type="NCBI Taxonomy" id="97485"/>
    <lineage>
        <taxon>Eukaryota</taxon>
        <taxon>Haptista</taxon>
        <taxon>Haptophyta</taxon>
        <taxon>Prymnesiophyceae</taxon>
        <taxon>Prymnesiales</taxon>
        <taxon>Prymnesiaceae</taxon>
        <taxon>Prymnesium</taxon>
    </lineage>
</organism>
<evidence type="ECO:0008006" key="4">
    <source>
        <dbReference type="Google" id="ProtNLM"/>
    </source>
</evidence>
<dbReference type="EMBL" id="JBGBPQ010000030">
    <property type="protein sequence ID" value="KAL1496092.1"/>
    <property type="molecule type" value="Genomic_DNA"/>
</dbReference>